<reference evidence="2" key="1">
    <citation type="submission" date="2018-11" db="EMBL/GenBank/DDBJ databases">
        <authorList>
            <consortium name="Pathogen Informatics"/>
        </authorList>
    </citation>
    <scope>NUCLEOTIDE SEQUENCE</scope>
</reference>
<comment type="caution">
    <text evidence="2">The sequence shown here is derived from an EMBL/GenBank/DDBJ whole genome shotgun (WGS) entry which is preliminary data.</text>
</comment>
<evidence type="ECO:0000313" key="2">
    <source>
        <dbReference type="EMBL" id="VEL15507.1"/>
    </source>
</evidence>
<sequence length="82" mass="9487">MKSRLPQQSRHSDGSEPRDHLNCTPEVFARDETRVGLHLRQRLRRTSPTNRRCNRDESSPLGRPRVSEGEAPGSRAPDWWRG</sequence>
<evidence type="ECO:0000256" key="1">
    <source>
        <dbReference type="SAM" id="MobiDB-lite"/>
    </source>
</evidence>
<keyword evidence="3" id="KW-1185">Reference proteome</keyword>
<accession>A0A448WMR3</accession>
<dbReference type="AlphaFoldDB" id="A0A448WMR3"/>
<evidence type="ECO:0000313" key="3">
    <source>
        <dbReference type="Proteomes" id="UP000784294"/>
    </source>
</evidence>
<feature type="compositionally biased region" description="Basic and acidic residues" evidence="1">
    <location>
        <begin position="10"/>
        <end position="21"/>
    </location>
</feature>
<dbReference type="EMBL" id="CAAALY010024828">
    <property type="protein sequence ID" value="VEL15507.1"/>
    <property type="molecule type" value="Genomic_DNA"/>
</dbReference>
<name>A0A448WMR3_9PLAT</name>
<gene>
    <name evidence="2" type="ORF">PXEA_LOCUS8947</name>
</gene>
<organism evidence="2 3">
    <name type="scientific">Protopolystoma xenopodis</name>
    <dbReference type="NCBI Taxonomy" id="117903"/>
    <lineage>
        <taxon>Eukaryota</taxon>
        <taxon>Metazoa</taxon>
        <taxon>Spiralia</taxon>
        <taxon>Lophotrochozoa</taxon>
        <taxon>Platyhelminthes</taxon>
        <taxon>Monogenea</taxon>
        <taxon>Polyopisthocotylea</taxon>
        <taxon>Polystomatidea</taxon>
        <taxon>Polystomatidae</taxon>
        <taxon>Protopolystoma</taxon>
    </lineage>
</organism>
<dbReference type="Proteomes" id="UP000784294">
    <property type="component" value="Unassembled WGS sequence"/>
</dbReference>
<protein>
    <submittedName>
        <fullName evidence="2">Uncharacterized protein</fullName>
    </submittedName>
</protein>
<proteinExistence type="predicted"/>
<feature type="region of interest" description="Disordered" evidence="1">
    <location>
        <begin position="1"/>
        <end position="82"/>
    </location>
</feature>